<evidence type="ECO:0000256" key="3">
    <source>
        <dbReference type="ARBA" id="ARBA00022827"/>
    </source>
</evidence>
<feature type="binding site" evidence="6">
    <location>
        <position position="261"/>
    </location>
    <ligand>
        <name>NAD(+)</name>
        <dbReference type="ChEBI" id="CHEBI:57540"/>
    </ligand>
</feature>
<feature type="active site" description="Proton acceptor" evidence="5">
    <location>
        <position position="436"/>
    </location>
</feature>
<feature type="binding site" evidence="6">
    <location>
        <begin position="171"/>
        <end position="178"/>
    </location>
    <ligand>
        <name>NAD(+)</name>
        <dbReference type="ChEBI" id="CHEBI:57540"/>
    </ligand>
</feature>
<dbReference type="Proteomes" id="UP000452141">
    <property type="component" value="Unassembled WGS sequence"/>
</dbReference>
<evidence type="ECO:0000259" key="9">
    <source>
        <dbReference type="Pfam" id="PF07992"/>
    </source>
</evidence>
<evidence type="ECO:0000313" key="10">
    <source>
        <dbReference type="EMBL" id="MST79496.1"/>
    </source>
</evidence>
<dbReference type="InterPro" id="IPR004099">
    <property type="entry name" value="Pyr_nucl-diS_OxRdtase_dimer"/>
</dbReference>
<keyword evidence="6" id="KW-0520">NAD</keyword>
<accession>A0A844FM63</accession>
<dbReference type="FunFam" id="3.30.390.30:FF:000001">
    <property type="entry name" value="Dihydrolipoyl dehydrogenase"/>
    <property type="match status" value="1"/>
</dbReference>
<dbReference type="Gene3D" id="3.50.50.60">
    <property type="entry name" value="FAD/NAD(P)-binding domain"/>
    <property type="match status" value="2"/>
</dbReference>
<evidence type="ECO:0000256" key="5">
    <source>
        <dbReference type="PIRSR" id="PIRSR000350-2"/>
    </source>
</evidence>
<dbReference type="PRINTS" id="PR00368">
    <property type="entry name" value="FADPNR"/>
</dbReference>
<dbReference type="Pfam" id="PF07992">
    <property type="entry name" value="Pyr_redox_2"/>
    <property type="match status" value="1"/>
</dbReference>
<dbReference type="InterPro" id="IPR001100">
    <property type="entry name" value="Pyr_nuc-diS_OxRdtase"/>
</dbReference>
<comment type="caution">
    <text evidence="10">The sequence shown here is derived from an EMBL/GenBank/DDBJ whole genome shotgun (WGS) entry which is preliminary data.</text>
</comment>
<keyword evidence="2" id="KW-0285">Flavoprotein</keyword>
<dbReference type="InterPro" id="IPR016156">
    <property type="entry name" value="FAD/NAD-linked_Rdtase_dimer_sf"/>
</dbReference>
<dbReference type="Pfam" id="PF02852">
    <property type="entry name" value="Pyr_redox_dim"/>
    <property type="match status" value="1"/>
</dbReference>
<evidence type="ECO:0000256" key="4">
    <source>
        <dbReference type="ARBA" id="ARBA00023002"/>
    </source>
</evidence>
<dbReference type="AlphaFoldDB" id="A0A844FM63"/>
<dbReference type="GO" id="GO:0003955">
    <property type="term" value="F:NAD(P)H dehydrogenase (quinone) activity"/>
    <property type="evidence" value="ECO:0007669"/>
    <property type="project" value="TreeGrafter"/>
</dbReference>
<feature type="binding site" evidence="6">
    <location>
        <position position="302"/>
    </location>
    <ligand>
        <name>FAD</name>
        <dbReference type="ChEBI" id="CHEBI:57692"/>
    </ligand>
</feature>
<dbReference type="EMBL" id="VUMW01000005">
    <property type="protein sequence ID" value="MST79496.1"/>
    <property type="molecule type" value="Genomic_DNA"/>
</dbReference>
<evidence type="ECO:0000256" key="2">
    <source>
        <dbReference type="ARBA" id="ARBA00022630"/>
    </source>
</evidence>
<keyword evidence="3 6" id="KW-0274">FAD</keyword>
<dbReference type="InterPro" id="IPR023753">
    <property type="entry name" value="FAD/NAD-binding_dom"/>
</dbReference>
<dbReference type="PIRSF" id="PIRSF000350">
    <property type="entry name" value="Mercury_reductase_MerA"/>
    <property type="match status" value="1"/>
</dbReference>
<feature type="disulfide bond" description="Redox-active" evidence="7">
    <location>
        <begin position="49"/>
        <end position="54"/>
    </location>
</feature>
<feature type="binding site" evidence="6">
    <location>
        <position position="58"/>
    </location>
    <ligand>
        <name>FAD</name>
        <dbReference type="ChEBI" id="CHEBI:57692"/>
    </ligand>
</feature>
<reference evidence="10 11" key="1">
    <citation type="submission" date="2019-08" db="EMBL/GenBank/DDBJ databases">
        <title>In-depth cultivation of the pig gut microbiome towards novel bacterial diversity and tailored functional studies.</title>
        <authorList>
            <person name="Wylensek D."/>
            <person name="Hitch T.C.A."/>
            <person name="Clavel T."/>
        </authorList>
    </citation>
    <scope>NUCLEOTIDE SEQUENCE [LARGE SCALE GENOMIC DNA]</scope>
    <source>
        <strain evidence="10 11">WCA-470BD-2E</strain>
    </source>
</reference>
<dbReference type="Gene3D" id="3.30.390.30">
    <property type="match status" value="1"/>
</dbReference>
<comment type="cofactor">
    <cofactor evidence="6">
        <name>FAD</name>
        <dbReference type="ChEBI" id="CHEBI:57692"/>
    </cofactor>
    <text evidence="6">Binds 1 FAD per subunit.</text>
</comment>
<dbReference type="PANTHER" id="PTHR43014:SF4">
    <property type="entry name" value="PYRIDINE NUCLEOTIDE-DISULFIDE OXIDOREDUCTASE RCLA-RELATED"/>
    <property type="match status" value="1"/>
</dbReference>
<sequence>MIENETMKTVKNIIIGFGKGGKTLAKFLGQQGEEVLLVEKSPKMYGGTCINIACLPSKRLILEAGVGSDFSEAVAGKNEMTALLREKNYQMLAQEETVTVLDGAAHFIGEKEIEVTGPAGKQIFQGDRIFINTGASPVLPPVPGLKESKKRLDSTQAMDLNDLPRELLILGAGYIGLEFAAMFANFGSQVTVLDLSPEFLPREDDDIRAAVKADLEAVGVKFILGADVDKVSDEADKVVAHYQLGGEKMQLSADKILVAAGRRANTADLNLAAAGIETDDRGNIKVDDHLRTSADQVWALGDVKGGPQFTYVSLDDFRIVKDQLFGEGKRKVSDRQILPTSVFITPPLSAVGLNEKAAQKAGISYQLFKLPVAAIPKAKVAKDSRGFFKALVDPASGQILGASLYGLESHELINQITLAMQAKLPYSFLRDQIYTHPTMSEAFNDLFKQ</sequence>
<proteinExistence type="inferred from homology"/>
<evidence type="ECO:0000256" key="1">
    <source>
        <dbReference type="ARBA" id="ARBA00007532"/>
    </source>
</evidence>
<dbReference type="GO" id="GO:0050660">
    <property type="term" value="F:flavin adenine dinucleotide binding"/>
    <property type="evidence" value="ECO:0007669"/>
    <property type="project" value="TreeGrafter"/>
</dbReference>
<keyword evidence="6" id="KW-0547">Nucleotide-binding</keyword>
<dbReference type="PRINTS" id="PR00411">
    <property type="entry name" value="PNDRDTASEI"/>
</dbReference>
<dbReference type="RefSeq" id="WP_154486533.1">
    <property type="nucleotide sequence ID" value="NZ_VUMW01000005.1"/>
</dbReference>
<evidence type="ECO:0000256" key="7">
    <source>
        <dbReference type="PIRSR" id="PIRSR000350-4"/>
    </source>
</evidence>
<evidence type="ECO:0000313" key="11">
    <source>
        <dbReference type="Proteomes" id="UP000452141"/>
    </source>
</evidence>
<feature type="domain" description="FAD/NAD(P)-binding" evidence="9">
    <location>
        <begin position="13"/>
        <end position="313"/>
    </location>
</feature>
<protein>
    <submittedName>
        <fullName evidence="10">Pyridine nucleotide-disulfide oxidoreductase</fullName>
    </submittedName>
</protein>
<dbReference type="InterPro" id="IPR036188">
    <property type="entry name" value="FAD/NAD-bd_sf"/>
</dbReference>
<dbReference type="SUPFAM" id="SSF55424">
    <property type="entry name" value="FAD/NAD-linked reductases, dimerisation (C-terminal) domain"/>
    <property type="match status" value="1"/>
</dbReference>
<gene>
    <name evidence="10" type="ORF">FYJ61_03155</name>
</gene>
<keyword evidence="4" id="KW-0560">Oxidoreductase</keyword>
<organism evidence="10 11">
    <name type="scientific">Lactobacillus equicursoris</name>
    <dbReference type="NCBI Taxonomy" id="420645"/>
    <lineage>
        <taxon>Bacteria</taxon>
        <taxon>Bacillati</taxon>
        <taxon>Bacillota</taxon>
        <taxon>Bacilli</taxon>
        <taxon>Lactobacillales</taxon>
        <taxon>Lactobacillaceae</taxon>
        <taxon>Lactobacillus</taxon>
    </lineage>
</organism>
<dbReference type="SUPFAM" id="SSF51905">
    <property type="entry name" value="FAD/NAD(P)-binding domain"/>
    <property type="match status" value="1"/>
</dbReference>
<comment type="similarity">
    <text evidence="1">Belongs to the class-I pyridine nucleotide-disulfide oxidoreductase family.</text>
</comment>
<evidence type="ECO:0000256" key="6">
    <source>
        <dbReference type="PIRSR" id="PIRSR000350-3"/>
    </source>
</evidence>
<dbReference type="PANTHER" id="PTHR43014">
    <property type="entry name" value="MERCURIC REDUCTASE"/>
    <property type="match status" value="1"/>
</dbReference>
<name>A0A844FM63_9LACO</name>
<evidence type="ECO:0000259" key="8">
    <source>
        <dbReference type="Pfam" id="PF02852"/>
    </source>
</evidence>
<feature type="domain" description="Pyridine nucleotide-disulphide oxidoreductase dimerisation" evidence="8">
    <location>
        <begin position="339"/>
        <end position="445"/>
    </location>
</feature>